<keyword evidence="2" id="KW-1185">Reference proteome</keyword>
<evidence type="ECO:0000313" key="2">
    <source>
        <dbReference type="Proteomes" id="UP000464178"/>
    </source>
</evidence>
<accession>A0A6P2DL89</accession>
<name>A0A6P2DL89_9BACT</name>
<dbReference type="KEGG" id="gms:SOIL9_72340"/>
<proteinExistence type="predicted"/>
<dbReference type="RefSeq" id="WP_162672982.1">
    <property type="nucleotide sequence ID" value="NZ_LR593886.1"/>
</dbReference>
<dbReference type="EMBL" id="LR593886">
    <property type="protein sequence ID" value="VTS03286.1"/>
    <property type="molecule type" value="Genomic_DNA"/>
</dbReference>
<reference evidence="1 2" key="1">
    <citation type="submission" date="2019-05" db="EMBL/GenBank/DDBJ databases">
        <authorList>
            <consortium name="Science for Life Laboratories"/>
        </authorList>
    </citation>
    <scope>NUCLEOTIDE SEQUENCE [LARGE SCALE GENOMIC DNA]</scope>
    <source>
        <strain evidence="1">Soil9</strain>
    </source>
</reference>
<dbReference type="Gene3D" id="2.40.10.10">
    <property type="entry name" value="Trypsin-like serine proteases"/>
    <property type="match status" value="1"/>
</dbReference>
<gene>
    <name evidence="1" type="ORF">SOIL9_72340</name>
</gene>
<evidence type="ECO:0008006" key="3">
    <source>
        <dbReference type="Google" id="ProtNLM"/>
    </source>
</evidence>
<organism evidence="1 2">
    <name type="scientific">Gemmata massiliana</name>
    <dbReference type="NCBI Taxonomy" id="1210884"/>
    <lineage>
        <taxon>Bacteria</taxon>
        <taxon>Pseudomonadati</taxon>
        <taxon>Planctomycetota</taxon>
        <taxon>Planctomycetia</taxon>
        <taxon>Gemmatales</taxon>
        <taxon>Gemmataceae</taxon>
        <taxon>Gemmata</taxon>
    </lineage>
</organism>
<dbReference type="InterPro" id="IPR009003">
    <property type="entry name" value="Peptidase_S1_PA"/>
</dbReference>
<evidence type="ECO:0000313" key="1">
    <source>
        <dbReference type="EMBL" id="VTS03286.1"/>
    </source>
</evidence>
<protein>
    <recommendedName>
        <fullName evidence="3">Peptidase S1 domain-containing protein</fullName>
    </recommendedName>
</protein>
<dbReference type="InterPro" id="IPR043504">
    <property type="entry name" value="Peptidase_S1_PA_chymotrypsin"/>
</dbReference>
<dbReference type="AlphaFoldDB" id="A0A6P2DL89"/>
<dbReference type="SUPFAM" id="SSF50494">
    <property type="entry name" value="Trypsin-like serine proteases"/>
    <property type="match status" value="1"/>
</dbReference>
<sequence length="355" mass="37348">MNRESANALKSEILATVYDRFGPSAVAQGVGAPEPATPLLAVGIEATSTGIARTFRPAVRVQKRFLRDLPELIEKKRKGQIDLRFVGEIVAQAPWNRGRNRPLEPGVSVGHYTGPTGTLGCFVSKADDPTFIGALSCQHVLSQLLAGAPGPTEFTIQPGLADEGHWINDRIGSVAVTVPLPNTAGYQIDGRSTLDCAVARVDPTLATGNRNVLRGIGPITGTVADLVPYLGTRSEPVRKLGRTTGLTTGVVTALDLDEIVVTYREGSQMKKVAFTGVFEIEELNGRLFSDGGDSGSVIVDRRGLVLGLLFAGSKRGGTNNRSRTFAIPIAPVLTALGVAISLGPTTTPTASTRSA</sequence>
<dbReference type="Proteomes" id="UP000464178">
    <property type="component" value="Chromosome"/>
</dbReference>